<gene>
    <name evidence="1" type="ORF">S01H4_59630</name>
</gene>
<organism evidence="1">
    <name type="scientific">marine sediment metagenome</name>
    <dbReference type="NCBI Taxonomy" id="412755"/>
    <lineage>
        <taxon>unclassified sequences</taxon>
        <taxon>metagenomes</taxon>
        <taxon>ecological metagenomes</taxon>
    </lineage>
</organism>
<dbReference type="AlphaFoldDB" id="X1DP14"/>
<evidence type="ECO:0000313" key="1">
    <source>
        <dbReference type="EMBL" id="GAH09955.1"/>
    </source>
</evidence>
<sequence length="82" mass="9130">MKLNNKPPKVTVFVGRTASGFNRFLVKNTLSPIDPDVLAEYVVRAIQNFKNDDIEASNLLLQEIWALVRAEDAEKAEASALD</sequence>
<proteinExistence type="predicted"/>
<accession>X1DP14</accession>
<name>X1DP14_9ZZZZ</name>
<comment type="caution">
    <text evidence="1">The sequence shown here is derived from an EMBL/GenBank/DDBJ whole genome shotgun (WGS) entry which is preliminary data.</text>
</comment>
<dbReference type="EMBL" id="BART01035002">
    <property type="protein sequence ID" value="GAH09955.1"/>
    <property type="molecule type" value="Genomic_DNA"/>
</dbReference>
<protein>
    <submittedName>
        <fullName evidence="1">Uncharacterized protein</fullName>
    </submittedName>
</protein>
<reference evidence="1" key="1">
    <citation type="journal article" date="2014" name="Front. Microbiol.">
        <title>High frequency of phylogenetically diverse reductive dehalogenase-homologous genes in deep subseafloor sedimentary metagenomes.</title>
        <authorList>
            <person name="Kawai M."/>
            <person name="Futagami T."/>
            <person name="Toyoda A."/>
            <person name="Takaki Y."/>
            <person name="Nishi S."/>
            <person name="Hori S."/>
            <person name="Arai W."/>
            <person name="Tsubouchi T."/>
            <person name="Morono Y."/>
            <person name="Uchiyama I."/>
            <person name="Ito T."/>
            <person name="Fujiyama A."/>
            <person name="Inagaki F."/>
            <person name="Takami H."/>
        </authorList>
    </citation>
    <scope>NUCLEOTIDE SEQUENCE</scope>
    <source>
        <strain evidence="1">Expedition CK06-06</strain>
    </source>
</reference>